<dbReference type="EMBL" id="JAHHGM010000006">
    <property type="protein sequence ID" value="MBT2989043.1"/>
    <property type="molecule type" value="Genomic_DNA"/>
</dbReference>
<dbReference type="Gene3D" id="1.20.120.50">
    <property type="entry name" value="Hemerythrin-like"/>
    <property type="match status" value="1"/>
</dbReference>
<comment type="caution">
    <text evidence="7">The sequence shown here is derived from an EMBL/GenBank/DDBJ whole genome shotgun (WGS) entry which is preliminary data.</text>
</comment>
<dbReference type="NCBIfam" id="TIGR02481">
    <property type="entry name" value="hemeryth_dom"/>
    <property type="match status" value="1"/>
</dbReference>
<dbReference type="InterPro" id="IPR016131">
    <property type="entry name" value="Haemerythrin_Fe_BS"/>
</dbReference>
<evidence type="ECO:0000256" key="2">
    <source>
        <dbReference type="ARBA" id="ARBA00022621"/>
    </source>
</evidence>
<dbReference type="GO" id="GO:0005344">
    <property type="term" value="F:oxygen carrier activity"/>
    <property type="evidence" value="ECO:0007669"/>
    <property type="project" value="UniProtKB-KW"/>
</dbReference>
<reference evidence="7 8" key="1">
    <citation type="submission" date="2021-05" db="EMBL/GenBank/DDBJ databases">
        <title>Genetic and Functional Diversity in Clade A Lucinid endosymbionts from the Bahamas.</title>
        <authorList>
            <person name="Giani N.M."/>
            <person name="Engel A.S."/>
            <person name="Campbell B.J."/>
        </authorList>
    </citation>
    <scope>NUCLEOTIDE SEQUENCE [LARGE SCALE GENOMIC DNA]</scope>
    <source>
        <strain evidence="7">LUC16012Gg_MoonRockCtena</strain>
    </source>
</reference>
<dbReference type="Proteomes" id="UP000770889">
    <property type="component" value="Unassembled WGS sequence"/>
</dbReference>
<evidence type="ECO:0000313" key="7">
    <source>
        <dbReference type="EMBL" id="MBT2989043.1"/>
    </source>
</evidence>
<keyword evidence="3" id="KW-0479">Metal-binding</keyword>
<dbReference type="GO" id="GO:0046872">
    <property type="term" value="F:metal ion binding"/>
    <property type="evidence" value="ECO:0007669"/>
    <property type="project" value="UniProtKB-KW"/>
</dbReference>
<evidence type="ECO:0000256" key="5">
    <source>
        <dbReference type="SAM" id="Coils"/>
    </source>
</evidence>
<comment type="similarity">
    <text evidence="1">Belongs to the hemerythrin family.</text>
</comment>
<dbReference type="InterPro" id="IPR050669">
    <property type="entry name" value="Hemerythrin"/>
</dbReference>
<evidence type="ECO:0000256" key="1">
    <source>
        <dbReference type="ARBA" id="ARBA00010587"/>
    </source>
</evidence>
<dbReference type="PANTHER" id="PTHR37164">
    <property type="entry name" value="BACTERIOHEMERYTHRIN"/>
    <property type="match status" value="1"/>
</dbReference>
<dbReference type="NCBIfam" id="NF033749">
    <property type="entry name" value="bact_hemeryth"/>
    <property type="match status" value="1"/>
</dbReference>
<keyword evidence="5" id="KW-0175">Coiled coil</keyword>
<proteinExistence type="inferred from homology"/>
<dbReference type="CDD" id="cd12107">
    <property type="entry name" value="Hemerythrin"/>
    <property type="match status" value="1"/>
</dbReference>
<keyword evidence="2" id="KW-0813">Transport</keyword>
<sequence length="146" mass="17395">MKRFLSWRDDWYLGVEEIDNQHLRLVELVNHIADSLEAENPGSADQASPLELIQRLQVETRLHFRSEEAFMRECDYPDYVSHHREHAMLQAELRELLREIEEGRRKFDIDTLTSLKHWLINHVIDSDLDIARHLHKHKLAPAEDQL</sequence>
<dbReference type="InterPro" id="IPR012312">
    <property type="entry name" value="Hemerythrin-like"/>
</dbReference>
<accession>A0A944QSM6</accession>
<dbReference type="PANTHER" id="PTHR37164:SF1">
    <property type="entry name" value="BACTERIOHEMERYTHRIN"/>
    <property type="match status" value="1"/>
</dbReference>
<evidence type="ECO:0000313" key="8">
    <source>
        <dbReference type="Proteomes" id="UP000770889"/>
    </source>
</evidence>
<keyword evidence="4" id="KW-0408">Iron</keyword>
<feature type="domain" description="Hemerythrin-like" evidence="6">
    <location>
        <begin position="14"/>
        <end position="123"/>
    </location>
</feature>
<protein>
    <submittedName>
        <fullName evidence="7">Bacteriohemerythrin</fullName>
    </submittedName>
</protein>
<gene>
    <name evidence="7" type="ORF">KME65_08755</name>
</gene>
<feature type="coiled-coil region" evidence="5">
    <location>
        <begin position="79"/>
        <end position="106"/>
    </location>
</feature>
<dbReference type="InterPro" id="IPR012827">
    <property type="entry name" value="Hemerythrin_metal-bd"/>
</dbReference>
<organism evidence="7 8">
    <name type="scientific">Candidatus Thiodiazotropha taylori</name>
    <dbReference type="NCBI Taxonomy" id="2792791"/>
    <lineage>
        <taxon>Bacteria</taxon>
        <taxon>Pseudomonadati</taxon>
        <taxon>Pseudomonadota</taxon>
        <taxon>Gammaproteobacteria</taxon>
        <taxon>Chromatiales</taxon>
        <taxon>Sedimenticolaceae</taxon>
        <taxon>Candidatus Thiodiazotropha</taxon>
    </lineage>
</organism>
<dbReference type="PROSITE" id="PS00550">
    <property type="entry name" value="HEMERYTHRINS"/>
    <property type="match status" value="1"/>
</dbReference>
<evidence type="ECO:0000256" key="3">
    <source>
        <dbReference type="ARBA" id="ARBA00022723"/>
    </source>
</evidence>
<dbReference type="Pfam" id="PF01814">
    <property type="entry name" value="Hemerythrin"/>
    <property type="match status" value="1"/>
</dbReference>
<evidence type="ECO:0000259" key="6">
    <source>
        <dbReference type="Pfam" id="PF01814"/>
    </source>
</evidence>
<evidence type="ECO:0000256" key="4">
    <source>
        <dbReference type="ARBA" id="ARBA00023004"/>
    </source>
</evidence>
<name>A0A944QSM6_9GAMM</name>
<keyword evidence="2" id="KW-0561">Oxygen transport</keyword>
<dbReference type="AlphaFoldDB" id="A0A944QSM6"/>
<dbReference type="SUPFAM" id="SSF47188">
    <property type="entry name" value="Hemerythrin-like"/>
    <property type="match status" value="1"/>
</dbReference>
<dbReference type="InterPro" id="IPR035938">
    <property type="entry name" value="Hemerythrin-like_sf"/>
</dbReference>